<evidence type="ECO:0000256" key="1">
    <source>
        <dbReference type="SAM" id="MobiDB-lite"/>
    </source>
</evidence>
<proteinExistence type="predicted"/>
<accession>A0AAU7BK44</accession>
<reference evidence="2" key="2">
    <citation type="submission" date="2024-05" db="EMBL/GenBank/DDBJ databases">
        <authorList>
            <person name="Mellies J."/>
            <person name="Newton I."/>
        </authorList>
    </citation>
    <scope>NUCLEOTIDE SEQUENCE</scope>
    <source>
        <strain evidence="2">13.2</strain>
    </source>
</reference>
<gene>
    <name evidence="2" type="ORF">ABH853_07455</name>
</gene>
<feature type="region of interest" description="Disordered" evidence="1">
    <location>
        <begin position="42"/>
        <end position="80"/>
    </location>
</feature>
<protein>
    <recommendedName>
        <fullName evidence="3">Transposase</fullName>
    </recommendedName>
</protein>
<evidence type="ECO:0008006" key="3">
    <source>
        <dbReference type="Google" id="ProtNLM"/>
    </source>
</evidence>
<feature type="region of interest" description="Disordered" evidence="1">
    <location>
        <begin position="1"/>
        <end position="21"/>
    </location>
</feature>
<reference evidence="2" key="1">
    <citation type="journal article" date="2019" name="Microbiol. Resour. Announc.">
        <title>Draft Genome Sequences of Five Environmental Bacterial Isolates That Degrade Polyethylene Terephthalate Plastic.</title>
        <authorList>
            <person name="Leon-Zayas R."/>
            <person name="Roberts C."/>
            <person name="Vague M."/>
            <person name="Mellies J.L."/>
        </authorList>
    </citation>
    <scope>NUCLEOTIDE SEQUENCE</scope>
    <source>
        <strain evidence="2">13.2</strain>
    </source>
</reference>
<dbReference type="AlphaFoldDB" id="A0AAU7BK44"/>
<dbReference type="EMBL" id="CP157179">
    <property type="protein sequence ID" value="XBG32854.1"/>
    <property type="molecule type" value="Genomic_DNA"/>
</dbReference>
<name>A0AAU7BK44_9PSED</name>
<sequence length="115" mass="13309">MLDDEGNELENGAKTGVTETQLNRFELPVQVRRWVKEKPTDEQETVLKSETLTQYDGLGRKHQEESGLGNAEQKQRKNSPTMVSIACWLMNYVRMRLFTEPLRHTPTRIYPSPFG</sequence>
<evidence type="ECO:0000313" key="2">
    <source>
        <dbReference type="EMBL" id="XBG32854.1"/>
    </source>
</evidence>
<organism evidence="2">
    <name type="scientific">Pseudomonas sp. 13.2</name>
    <dbReference type="NCBI Taxonomy" id="3144665"/>
    <lineage>
        <taxon>Bacteria</taxon>
        <taxon>Pseudomonadati</taxon>
        <taxon>Pseudomonadota</taxon>
        <taxon>Gammaproteobacteria</taxon>
        <taxon>Pseudomonadales</taxon>
        <taxon>Pseudomonadaceae</taxon>
        <taxon>Pseudomonas</taxon>
    </lineage>
</organism>